<evidence type="ECO:0000256" key="1">
    <source>
        <dbReference type="SAM" id="MobiDB-lite"/>
    </source>
</evidence>
<reference evidence="2" key="1">
    <citation type="submission" date="2022-04" db="EMBL/GenBank/DDBJ databases">
        <title>Carnegiea gigantea Genome sequencing and assembly v2.</title>
        <authorList>
            <person name="Copetti D."/>
            <person name="Sanderson M.J."/>
            <person name="Burquez A."/>
            <person name="Wojciechowski M.F."/>
        </authorList>
    </citation>
    <scope>NUCLEOTIDE SEQUENCE</scope>
    <source>
        <strain evidence="2">SGP5-SGP5p</strain>
        <tissue evidence="2">Aerial part</tissue>
    </source>
</reference>
<accession>A0A9Q1GND9</accession>
<proteinExistence type="predicted"/>
<evidence type="ECO:0000313" key="3">
    <source>
        <dbReference type="Proteomes" id="UP001153076"/>
    </source>
</evidence>
<sequence>MTELEELIPAARSPVERLRNVAAELVSDPLISDRPKRSRSRTPVPLQDSVESDGSLMQIDEIEKNYTGSRDKMHHFPQFDIPSFSLRVSQEEKEVLLEGVLIVDSHPDSLIVAVLLMNRDVEHIVMKCMTASAQRINTLSLPGPILLWSQEDNDTFIDQSLMRIVARDLQVPDVQTPTNTDKGKDVLVEALKRHRTRTAQYYIPLV</sequence>
<keyword evidence="3" id="KW-1185">Reference proteome</keyword>
<dbReference type="EMBL" id="JAKOGI010001877">
    <property type="protein sequence ID" value="KAJ8423745.1"/>
    <property type="molecule type" value="Genomic_DNA"/>
</dbReference>
<protein>
    <submittedName>
        <fullName evidence="2">Uncharacterized protein</fullName>
    </submittedName>
</protein>
<dbReference type="AlphaFoldDB" id="A0A9Q1GND9"/>
<feature type="region of interest" description="Disordered" evidence="1">
    <location>
        <begin position="32"/>
        <end position="53"/>
    </location>
</feature>
<gene>
    <name evidence="2" type="ORF">Cgig2_031335</name>
</gene>
<name>A0A9Q1GND9_9CARY</name>
<comment type="caution">
    <text evidence="2">The sequence shown here is derived from an EMBL/GenBank/DDBJ whole genome shotgun (WGS) entry which is preliminary data.</text>
</comment>
<dbReference type="Proteomes" id="UP001153076">
    <property type="component" value="Unassembled WGS sequence"/>
</dbReference>
<evidence type="ECO:0000313" key="2">
    <source>
        <dbReference type="EMBL" id="KAJ8423745.1"/>
    </source>
</evidence>
<organism evidence="2 3">
    <name type="scientific">Carnegiea gigantea</name>
    <dbReference type="NCBI Taxonomy" id="171969"/>
    <lineage>
        <taxon>Eukaryota</taxon>
        <taxon>Viridiplantae</taxon>
        <taxon>Streptophyta</taxon>
        <taxon>Embryophyta</taxon>
        <taxon>Tracheophyta</taxon>
        <taxon>Spermatophyta</taxon>
        <taxon>Magnoliopsida</taxon>
        <taxon>eudicotyledons</taxon>
        <taxon>Gunneridae</taxon>
        <taxon>Pentapetalae</taxon>
        <taxon>Caryophyllales</taxon>
        <taxon>Cactineae</taxon>
        <taxon>Cactaceae</taxon>
        <taxon>Cactoideae</taxon>
        <taxon>Echinocereeae</taxon>
        <taxon>Carnegiea</taxon>
    </lineage>
</organism>